<dbReference type="AlphaFoldDB" id="A0AAV6NUI1"/>
<accession>A0AAV6NUI1</accession>
<feature type="non-terminal residue" evidence="2">
    <location>
        <position position="1"/>
    </location>
</feature>
<evidence type="ECO:0000313" key="3">
    <source>
        <dbReference type="Proteomes" id="UP000685013"/>
    </source>
</evidence>
<feature type="region of interest" description="Disordered" evidence="1">
    <location>
        <begin position="89"/>
        <end position="109"/>
    </location>
</feature>
<feature type="compositionally biased region" description="Basic and acidic residues" evidence="1">
    <location>
        <begin position="89"/>
        <end position="103"/>
    </location>
</feature>
<proteinExistence type="predicted"/>
<evidence type="ECO:0000256" key="1">
    <source>
        <dbReference type="SAM" id="MobiDB-lite"/>
    </source>
</evidence>
<dbReference type="EMBL" id="JAGKQH010000003">
    <property type="protein sequence ID" value="KAG6603320.1"/>
    <property type="molecule type" value="Genomic_DNA"/>
</dbReference>
<name>A0AAV6NUI1_9ROSI</name>
<reference evidence="2 3" key="1">
    <citation type="journal article" date="2021" name="Hortic Res">
        <title>The domestication of Cucurbita argyrosperma as revealed by the genome of its wild relative.</title>
        <authorList>
            <person name="Barrera-Redondo J."/>
            <person name="Sanchez-de la Vega G."/>
            <person name="Aguirre-Liguori J.A."/>
            <person name="Castellanos-Morales G."/>
            <person name="Gutierrez-Guerrero Y.T."/>
            <person name="Aguirre-Dugua X."/>
            <person name="Aguirre-Planter E."/>
            <person name="Tenaillon M.I."/>
            <person name="Lira-Saade R."/>
            <person name="Eguiarte L.E."/>
        </authorList>
    </citation>
    <scope>NUCLEOTIDE SEQUENCE [LARGE SCALE GENOMIC DNA]</scope>
    <source>
        <strain evidence="2">JBR-2021</strain>
    </source>
</reference>
<keyword evidence="3" id="KW-1185">Reference proteome</keyword>
<comment type="caution">
    <text evidence="2">The sequence shown here is derived from an EMBL/GenBank/DDBJ whole genome shotgun (WGS) entry which is preliminary data.</text>
</comment>
<organism evidence="2 3">
    <name type="scientific">Cucurbita argyrosperma subsp. sororia</name>
    <dbReference type="NCBI Taxonomy" id="37648"/>
    <lineage>
        <taxon>Eukaryota</taxon>
        <taxon>Viridiplantae</taxon>
        <taxon>Streptophyta</taxon>
        <taxon>Embryophyta</taxon>
        <taxon>Tracheophyta</taxon>
        <taxon>Spermatophyta</taxon>
        <taxon>Magnoliopsida</taxon>
        <taxon>eudicotyledons</taxon>
        <taxon>Gunneridae</taxon>
        <taxon>Pentapetalae</taxon>
        <taxon>rosids</taxon>
        <taxon>fabids</taxon>
        <taxon>Cucurbitales</taxon>
        <taxon>Cucurbitaceae</taxon>
        <taxon>Cucurbiteae</taxon>
        <taxon>Cucurbita</taxon>
    </lineage>
</organism>
<sequence length="109" mass="12896">MRRQFCIFNCPCTLQNLATPVLKPSKSFYTLICNVYSWKYTIRRYKIFDNLSEIFLSMSISVTITRRGLTMMLCERSVSEWWLERNVRSSKYKSEKRGKELHDASGYSG</sequence>
<gene>
    <name evidence="2" type="ORF">SDJN03_03929</name>
</gene>
<evidence type="ECO:0000313" key="2">
    <source>
        <dbReference type="EMBL" id="KAG6603320.1"/>
    </source>
</evidence>
<dbReference type="Proteomes" id="UP000685013">
    <property type="component" value="Chromosome 3"/>
</dbReference>
<protein>
    <submittedName>
        <fullName evidence="2">Uncharacterized protein</fullName>
    </submittedName>
</protein>